<feature type="transmembrane region" description="Helical" evidence="6">
    <location>
        <begin position="88"/>
        <end position="108"/>
    </location>
</feature>
<dbReference type="AlphaFoldDB" id="A0AAE0M362"/>
<feature type="transmembrane region" description="Helical" evidence="6">
    <location>
        <begin position="165"/>
        <end position="198"/>
    </location>
</feature>
<protein>
    <submittedName>
        <fullName evidence="7">YhhN-like protein</fullName>
    </submittedName>
</protein>
<evidence type="ECO:0000256" key="2">
    <source>
        <dbReference type="ARBA" id="ARBA00007375"/>
    </source>
</evidence>
<dbReference type="PANTHER" id="PTHR31885:SF6">
    <property type="entry name" value="GH04784P"/>
    <property type="match status" value="1"/>
</dbReference>
<evidence type="ECO:0000256" key="4">
    <source>
        <dbReference type="ARBA" id="ARBA00022989"/>
    </source>
</evidence>
<feature type="transmembrane region" description="Helical" evidence="6">
    <location>
        <begin position="218"/>
        <end position="240"/>
    </location>
</feature>
<keyword evidence="8" id="KW-1185">Reference proteome</keyword>
<dbReference type="GO" id="GO:0016020">
    <property type="term" value="C:membrane"/>
    <property type="evidence" value="ECO:0007669"/>
    <property type="project" value="UniProtKB-SubCell"/>
</dbReference>
<evidence type="ECO:0000256" key="3">
    <source>
        <dbReference type="ARBA" id="ARBA00022692"/>
    </source>
</evidence>
<dbReference type="PANTHER" id="PTHR31885">
    <property type="entry name" value="GH04784P"/>
    <property type="match status" value="1"/>
</dbReference>
<dbReference type="GO" id="GO:0016787">
    <property type="term" value="F:hydrolase activity"/>
    <property type="evidence" value="ECO:0007669"/>
    <property type="project" value="TreeGrafter"/>
</dbReference>
<reference evidence="7" key="2">
    <citation type="submission" date="2023-06" db="EMBL/GenBank/DDBJ databases">
        <authorList>
            <consortium name="Lawrence Berkeley National Laboratory"/>
            <person name="Haridas S."/>
            <person name="Hensen N."/>
            <person name="Bonometti L."/>
            <person name="Westerberg I."/>
            <person name="Brannstrom I.O."/>
            <person name="Guillou S."/>
            <person name="Cros-Aarteil S."/>
            <person name="Calhoun S."/>
            <person name="Kuo A."/>
            <person name="Mondo S."/>
            <person name="Pangilinan J."/>
            <person name="Riley R."/>
            <person name="Labutti K."/>
            <person name="Andreopoulos B."/>
            <person name="Lipzen A."/>
            <person name="Chen C."/>
            <person name="Yanf M."/>
            <person name="Daum C."/>
            <person name="Ng V."/>
            <person name="Clum A."/>
            <person name="Steindorff A."/>
            <person name="Ohm R."/>
            <person name="Martin F."/>
            <person name="Silar P."/>
            <person name="Natvig D."/>
            <person name="Lalanne C."/>
            <person name="Gautier V."/>
            <person name="Ament-Velasquez S.L."/>
            <person name="Kruys A."/>
            <person name="Hutchinson M.I."/>
            <person name="Powell A.J."/>
            <person name="Barry K."/>
            <person name="Miller A.N."/>
            <person name="Grigoriev I.V."/>
            <person name="Debuchy R."/>
            <person name="Gladieux P."/>
            <person name="Thoren M.H."/>
            <person name="Johannesson H."/>
        </authorList>
    </citation>
    <scope>NUCLEOTIDE SEQUENCE</scope>
    <source>
        <strain evidence="7">CBS 118394</strain>
    </source>
</reference>
<reference evidence="7" key="1">
    <citation type="journal article" date="2023" name="Mol. Phylogenet. Evol.">
        <title>Genome-scale phylogeny and comparative genomics of the fungal order Sordariales.</title>
        <authorList>
            <person name="Hensen N."/>
            <person name="Bonometti L."/>
            <person name="Westerberg I."/>
            <person name="Brannstrom I.O."/>
            <person name="Guillou S."/>
            <person name="Cros-Aarteil S."/>
            <person name="Calhoun S."/>
            <person name="Haridas S."/>
            <person name="Kuo A."/>
            <person name="Mondo S."/>
            <person name="Pangilinan J."/>
            <person name="Riley R."/>
            <person name="LaButti K."/>
            <person name="Andreopoulos B."/>
            <person name="Lipzen A."/>
            <person name="Chen C."/>
            <person name="Yan M."/>
            <person name="Daum C."/>
            <person name="Ng V."/>
            <person name="Clum A."/>
            <person name="Steindorff A."/>
            <person name="Ohm R.A."/>
            <person name="Martin F."/>
            <person name="Silar P."/>
            <person name="Natvig D.O."/>
            <person name="Lalanne C."/>
            <person name="Gautier V."/>
            <person name="Ament-Velasquez S.L."/>
            <person name="Kruys A."/>
            <person name="Hutchinson M.I."/>
            <person name="Powell A.J."/>
            <person name="Barry K."/>
            <person name="Miller A.N."/>
            <person name="Grigoriev I.V."/>
            <person name="Debuchy R."/>
            <person name="Gladieux P."/>
            <person name="Hiltunen Thoren M."/>
            <person name="Johannesson H."/>
        </authorList>
    </citation>
    <scope>NUCLEOTIDE SEQUENCE</scope>
    <source>
        <strain evidence="7">CBS 118394</strain>
    </source>
</reference>
<evidence type="ECO:0000256" key="1">
    <source>
        <dbReference type="ARBA" id="ARBA00004141"/>
    </source>
</evidence>
<dbReference type="Proteomes" id="UP001283341">
    <property type="component" value="Unassembled WGS sequence"/>
</dbReference>
<gene>
    <name evidence="7" type="ORF">B0H66DRAFT_311063</name>
</gene>
<accession>A0AAE0M362</accession>
<sequence>MADDKGAFRTQLTLDQGILAFSLATSLIYLTTARASASVSRMITKASSTALLSVLSLSKNGPSLLTYALALGSLGDAFLAYDHDSESYFLCGLVSFLLAHLLYIKLFISTGGGSVTKFMGGGDSLLMSEDGRWRMYTAVMLVGLFAPVMLWKLLPKVKGDLRAPIVVYTSVIVCMDLAALSTVGDIWVVVGALMFTASDGILAVHKFLVGPEGGRHNVWMPFAVWVLYYGGQGMIALGVLA</sequence>
<comment type="subcellular location">
    <subcellularLocation>
        <location evidence="1">Membrane</location>
        <topology evidence="1">Multi-pass membrane protein</topology>
    </subcellularLocation>
</comment>
<keyword evidence="4 6" id="KW-1133">Transmembrane helix</keyword>
<keyword evidence="5 6" id="KW-0472">Membrane</keyword>
<comment type="caution">
    <text evidence="7">The sequence shown here is derived from an EMBL/GenBank/DDBJ whole genome shotgun (WGS) entry which is preliminary data.</text>
</comment>
<evidence type="ECO:0000313" key="8">
    <source>
        <dbReference type="Proteomes" id="UP001283341"/>
    </source>
</evidence>
<evidence type="ECO:0000313" key="7">
    <source>
        <dbReference type="EMBL" id="KAK3317043.1"/>
    </source>
</evidence>
<comment type="similarity">
    <text evidence="2">Belongs to the TMEM86 family.</text>
</comment>
<evidence type="ECO:0000256" key="6">
    <source>
        <dbReference type="SAM" id="Phobius"/>
    </source>
</evidence>
<dbReference type="Pfam" id="PF07947">
    <property type="entry name" value="YhhN"/>
    <property type="match status" value="1"/>
</dbReference>
<dbReference type="EMBL" id="JAUEDM010000005">
    <property type="protein sequence ID" value="KAK3317043.1"/>
    <property type="molecule type" value="Genomic_DNA"/>
</dbReference>
<proteinExistence type="inferred from homology"/>
<feature type="transmembrane region" description="Helical" evidence="6">
    <location>
        <begin position="133"/>
        <end position="153"/>
    </location>
</feature>
<name>A0AAE0M362_9PEZI</name>
<keyword evidence="3 6" id="KW-0812">Transmembrane</keyword>
<dbReference type="InterPro" id="IPR012506">
    <property type="entry name" value="TMEM86B-like"/>
</dbReference>
<evidence type="ECO:0000256" key="5">
    <source>
        <dbReference type="ARBA" id="ARBA00023136"/>
    </source>
</evidence>
<organism evidence="7 8">
    <name type="scientific">Apodospora peruviana</name>
    <dbReference type="NCBI Taxonomy" id="516989"/>
    <lineage>
        <taxon>Eukaryota</taxon>
        <taxon>Fungi</taxon>
        <taxon>Dikarya</taxon>
        <taxon>Ascomycota</taxon>
        <taxon>Pezizomycotina</taxon>
        <taxon>Sordariomycetes</taxon>
        <taxon>Sordariomycetidae</taxon>
        <taxon>Sordariales</taxon>
        <taxon>Lasiosphaeriaceae</taxon>
        <taxon>Apodospora</taxon>
    </lineage>
</organism>